<reference evidence="2" key="2">
    <citation type="submission" date="2021-03" db="UniProtKB">
        <authorList>
            <consortium name="EnsemblPlants"/>
        </authorList>
    </citation>
    <scope>IDENTIFICATION</scope>
</reference>
<dbReference type="GO" id="GO:0004523">
    <property type="term" value="F:RNA-DNA hybrid ribonuclease activity"/>
    <property type="evidence" value="ECO:0007669"/>
    <property type="project" value="InterPro"/>
</dbReference>
<evidence type="ECO:0000313" key="3">
    <source>
        <dbReference type="Proteomes" id="UP000596660"/>
    </source>
</evidence>
<reference evidence="2" key="1">
    <citation type="journal article" date="2017" name="Nature">
        <title>The genome of Chenopodium quinoa.</title>
        <authorList>
            <person name="Jarvis D.E."/>
            <person name="Ho Y.S."/>
            <person name="Lightfoot D.J."/>
            <person name="Schmoeckel S.M."/>
            <person name="Li B."/>
            <person name="Borm T.J.A."/>
            <person name="Ohyanagi H."/>
            <person name="Mineta K."/>
            <person name="Michell C.T."/>
            <person name="Saber N."/>
            <person name="Kharbatia N.M."/>
            <person name="Rupper R.R."/>
            <person name="Sharp A.R."/>
            <person name="Dally N."/>
            <person name="Boughton B.A."/>
            <person name="Woo Y.H."/>
            <person name="Gao G."/>
            <person name="Schijlen E.G.W.M."/>
            <person name="Guo X."/>
            <person name="Momin A.A."/>
            <person name="Negrao S."/>
            <person name="Al-Babili S."/>
            <person name="Gehring C."/>
            <person name="Roessner U."/>
            <person name="Jung C."/>
            <person name="Murphy K."/>
            <person name="Arold S.T."/>
            <person name="Gojobori T."/>
            <person name="van der Linden C.G."/>
            <person name="van Loo E.N."/>
            <person name="Jellen E.N."/>
            <person name="Maughan P.J."/>
            <person name="Tester M."/>
        </authorList>
    </citation>
    <scope>NUCLEOTIDE SEQUENCE [LARGE SCALE GENOMIC DNA]</scope>
    <source>
        <strain evidence="2">cv. PI 614886</strain>
    </source>
</reference>
<dbReference type="PANTHER" id="PTHR33443:SF30">
    <property type="entry name" value="SARCOSINE DEHYDROGENASE-2C PROTEIN"/>
    <property type="match status" value="1"/>
</dbReference>
<proteinExistence type="predicted"/>
<dbReference type="GO" id="GO:0003676">
    <property type="term" value="F:nucleic acid binding"/>
    <property type="evidence" value="ECO:0007669"/>
    <property type="project" value="InterPro"/>
</dbReference>
<organism evidence="2 3">
    <name type="scientific">Chenopodium quinoa</name>
    <name type="common">Quinoa</name>
    <dbReference type="NCBI Taxonomy" id="63459"/>
    <lineage>
        <taxon>Eukaryota</taxon>
        <taxon>Viridiplantae</taxon>
        <taxon>Streptophyta</taxon>
        <taxon>Embryophyta</taxon>
        <taxon>Tracheophyta</taxon>
        <taxon>Spermatophyta</taxon>
        <taxon>Magnoliopsida</taxon>
        <taxon>eudicotyledons</taxon>
        <taxon>Gunneridae</taxon>
        <taxon>Pentapetalae</taxon>
        <taxon>Caryophyllales</taxon>
        <taxon>Chenopodiaceae</taxon>
        <taxon>Chenopodioideae</taxon>
        <taxon>Atripliceae</taxon>
        <taxon>Chenopodium</taxon>
    </lineage>
</organism>
<protein>
    <recommendedName>
        <fullName evidence="1">RNase H type-1 domain-containing protein</fullName>
    </recommendedName>
</protein>
<dbReference type="PANTHER" id="PTHR33443">
    <property type="entry name" value="ZGC:112980"/>
    <property type="match status" value="1"/>
</dbReference>
<dbReference type="AlphaFoldDB" id="A0A803LJC3"/>
<accession>A0A803LJC3</accession>
<dbReference type="InterPro" id="IPR002156">
    <property type="entry name" value="RNaseH_domain"/>
</dbReference>
<dbReference type="Pfam" id="PF13456">
    <property type="entry name" value="RVT_3"/>
    <property type="match status" value="1"/>
</dbReference>
<name>A0A803LJC3_CHEQI</name>
<dbReference type="Proteomes" id="UP000596660">
    <property type="component" value="Unplaced"/>
</dbReference>
<dbReference type="InterPro" id="IPR053234">
    <property type="entry name" value="RPM1_Interactor"/>
</dbReference>
<dbReference type="Gramene" id="AUR62014070-RA">
    <property type="protein sequence ID" value="AUR62014070-RA:cds"/>
    <property type="gene ID" value="AUR62014070"/>
</dbReference>
<feature type="domain" description="RNase H type-1" evidence="1">
    <location>
        <begin position="97"/>
        <end position="167"/>
    </location>
</feature>
<evidence type="ECO:0000313" key="2">
    <source>
        <dbReference type="EnsemblPlants" id="AUR62014070-RA:cds"/>
    </source>
</evidence>
<evidence type="ECO:0000259" key="1">
    <source>
        <dbReference type="Pfam" id="PF13456"/>
    </source>
</evidence>
<sequence length="258" mass="29607">MISLIQGIFASNTLLEKSSPKRHCSKCYCYVCEEIAPCKMWKKNPKRHCDATDKDDKWKLERKYRKKLPGCTRMDYHNLTVSASNLFPDGPNAPIRGFSGGLICDSDGNWVIGISMRLLNNVDPSDHSVSFYIAFLEGLQLAWSKGLRCLEVKLGFVFHNDFWNDFSTDAVSRKLRLCVDHICCRDNQTMAILKQVEDYLNREWFISVKNTESIEEETGAFTVATLAVSQAQSKKVYDFRTYPLPPETYTRDIKGKFL</sequence>
<keyword evidence="3" id="KW-1185">Reference proteome</keyword>
<dbReference type="EnsemblPlants" id="AUR62014070-RA">
    <property type="protein sequence ID" value="AUR62014070-RA:cds"/>
    <property type="gene ID" value="AUR62014070"/>
</dbReference>